<dbReference type="Gene3D" id="3.40.50.1820">
    <property type="entry name" value="alpha/beta hydrolase"/>
    <property type="match status" value="1"/>
</dbReference>
<dbReference type="SUPFAM" id="SSF53474">
    <property type="entry name" value="alpha/beta-Hydrolases"/>
    <property type="match status" value="1"/>
</dbReference>
<dbReference type="PANTHER" id="PTHR48098:SF1">
    <property type="entry name" value="DIACYLGLYCEROL ACYLTRANSFERASE_MYCOLYLTRANSFERASE AG85A"/>
    <property type="match status" value="1"/>
</dbReference>
<proteinExistence type="predicted"/>
<reference evidence="1" key="1">
    <citation type="journal article" date="2013" name="Int. J. Syst. Evol. Microbiol.">
        <title>Aestuariibaculum suncheonense gen. nov., sp. nov., a marine bacterium of the family Flavobacteriaceae isolated from a tidal flat and emended descriptions of the genera Gaetbulibacter and Tamlana.</title>
        <authorList>
            <person name="Jeong S.H."/>
            <person name="Park M.S."/>
            <person name="Jin H.M."/>
            <person name="Lee K."/>
            <person name="Park W."/>
            <person name="Jeon C.O."/>
        </authorList>
    </citation>
    <scope>NUCLEOTIDE SEQUENCE</scope>
    <source>
        <strain evidence="1">SC17</strain>
    </source>
</reference>
<keyword evidence="2" id="KW-1185">Reference proteome</keyword>
<dbReference type="AlphaFoldDB" id="A0A8J6UAK1"/>
<dbReference type="PANTHER" id="PTHR48098">
    <property type="entry name" value="ENTEROCHELIN ESTERASE-RELATED"/>
    <property type="match status" value="1"/>
</dbReference>
<dbReference type="InterPro" id="IPR050583">
    <property type="entry name" value="Mycobacterial_A85_antigen"/>
</dbReference>
<reference evidence="1" key="2">
    <citation type="submission" date="2020-09" db="EMBL/GenBank/DDBJ databases">
        <authorList>
            <person name="Wu Z."/>
        </authorList>
    </citation>
    <scope>NUCLEOTIDE SEQUENCE</scope>
    <source>
        <strain evidence="1">SC17</strain>
    </source>
</reference>
<gene>
    <name evidence="1" type="ORF">ICJ84_08100</name>
</gene>
<dbReference type="RefSeq" id="WP_188215868.1">
    <property type="nucleotide sequence ID" value="NZ_BAABGH010000010.1"/>
</dbReference>
<evidence type="ECO:0000313" key="1">
    <source>
        <dbReference type="EMBL" id="MBD0835393.1"/>
    </source>
</evidence>
<sequence>MKSVELNQDIKYTIYLPSDYAKSNEDYSVFYLLHGFTNNENTWIDNGWVDIAEVQGVLENGNDKMIIVMPDGGNSWFVNHPNGKFNYENMFFKEFIPYIESIYQIKSDRANRFIGGLSMGGYGALGYTMRHIDMFSVCVAFSSAIRTDENTLSMTDDDFDYLYGSVYNKNIKDFNRISEHWNLNNPLYLVHQLSDNQLKSVKWYLSCGDKDYLLDGNIEINRIFRNRDIPHEFRIEGGHHNWDYWRLNIDDGLKFISEVK</sequence>
<comment type="caution">
    <text evidence="1">The sequence shown here is derived from an EMBL/GenBank/DDBJ whole genome shotgun (WGS) entry which is preliminary data.</text>
</comment>
<dbReference type="EMBL" id="JACVXC010000002">
    <property type="protein sequence ID" value="MBD0835393.1"/>
    <property type="molecule type" value="Genomic_DNA"/>
</dbReference>
<dbReference type="Proteomes" id="UP000602057">
    <property type="component" value="Unassembled WGS sequence"/>
</dbReference>
<accession>A0A8J6UAK1</accession>
<dbReference type="InterPro" id="IPR029058">
    <property type="entry name" value="AB_hydrolase_fold"/>
</dbReference>
<organism evidence="1 2">
    <name type="scientific">Aestuariibaculum suncheonense</name>
    <dbReference type="NCBI Taxonomy" id="1028745"/>
    <lineage>
        <taxon>Bacteria</taxon>
        <taxon>Pseudomonadati</taxon>
        <taxon>Bacteroidota</taxon>
        <taxon>Flavobacteriia</taxon>
        <taxon>Flavobacteriales</taxon>
        <taxon>Flavobacteriaceae</taxon>
    </lineage>
</organism>
<name>A0A8J6UAK1_9FLAO</name>
<dbReference type="InterPro" id="IPR000801">
    <property type="entry name" value="Esterase-like"/>
</dbReference>
<evidence type="ECO:0000313" key="2">
    <source>
        <dbReference type="Proteomes" id="UP000602057"/>
    </source>
</evidence>
<protein>
    <submittedName>
        <fullName evidence="1">Esterase family protein</fullName>
    </submittedName>
</protein>
<dbReference type="GO" id="GO:0016747">
    <property type="term" value="F:acyltransferase activity, transferring groups other than amino-acyl groups"/>
    <property type="evidence" value="ECO:0007669"/>
    <property type="project" value="TreeGrafter"/>
</dbReference>
<dbReference type="Pfam" id="PF00756">
    <property type="entry name" value="Esterase"/>
    <property type="match status" value="1"/>
</dbReference>